<dbReference type="PANTHER" id="PTHR32063:SF0">
    <property type="entry name" value="SWARMING MOTILITY PROTEIN SWRC"/>
    <property type="match status" value="1"/>
</dbReference>
<name>A0A8J7RTI4_9BACT</name>
<organism evidence="2 3">
    <name type="scientific">Natronogracilivirga saccharolytica</name>
    <dbReference type="NCBI Taxonomy" id="2812953"/>
    <lineage>
        <taxon>Bacteria</taxon>
        <taxon>Pseudomonadati</taxon>
        <taxon>Balneolota</taxon>
        <taxon>Balneolia</taxon>
        <taxon>Balneolales</taxon>
        <taxon>Cyclonatronaceae</taxon>
        <taxon>Natronogracilivirga</taxon>
    </lineage>
</organism>
<dbReference type="GO" id="GO:0005886">
    <property type="term" value="C:plasma membrane"/>
    <property type="evidence" value="ECO:0007669"/>
    <property type="project" value="TreeGrafter"/>
</dbReference>
<protein>
    <submittedName>
        <fullName evidence="2">Efflux RND transporter permease subunit</fullName>
    </submittedName>
</protein>
<dbReference type="GO" id="GO:0042910">
    <property type="term" value="F:xenobiotic transmembrane transporter activity"/>
    <property type="evidence" value="ECO:0007669"/>
    <property type="project" value="TreeGrafter"/>
</dbReference>
<feature type="transmembrane region" description="Helical" evidence="1">
    <location>
        <begin position="15"/>
        <end position="35"/>
    </location>
</feature>
<dbReference type="Gene3D" id="3.30.2090.10">
    <property type="entry name" value="Multidrug efflux transporter AcrB TolC docking domain, DN and DC subdomains"/>
    <property type="match status" value="2"/>
</dbReference>
<dbReference type="SUPFAM" id="SSF82866">
    <property type="entry name" value="Multidrug efflux transporter AcrB transmembrane domain"/>
    <property type="match status" value="2"/>
</dbReference>
<evidence type="ECO:0000313" key="3">
    <source>
        <dbReference type="Proteomes" id="UP000673975"/>
    </source>
</evidence>
<dbReference type="Gene3D" id="3.30.70.1430">
    <property type="entry name" value="Multidrug efflux transporter AcrB pore domain"/>
    <property type="match status" value="2"/>
</dbReference>
<feature type="transmembrane region" description="Helical" evidence="1">
    <location>
        <begin position="984"/>
        <end position="1004"/>
    </location>
</feature>
<dbReference type="Gene3D" id="1.20.1640.10">
    <property type="entry name" value="Multidrug efflux transporter AcrB transmembrane domain"/>
    <property type="match status" value="2"/>
</dbReference>
<gene>
    <name evidence="2" type="ORF">NATSA_08500</name>
</gene>
<dbReference type="RefSeq" id="WP_210511646.1">
    <property type="nucleotide sequence ID" value="NZ_JAFIDN010000005.1"/>
</dbReference>
<feature type="transmembrane region" description="Helical" evidence="1">
    <location>
        <begin position="337"/>
        <end position="355"/>
    </location>
</feature>
<evidence type="ECO:0000313" key="2">
    <source>
        <dbReference type="EMBL" id="MBP3192702.1"/>
    </source>
</evidence>
<keyword evidence="1" id="KW-1133">Transmembrane helix</keyword>
<feature type="transmembrane region" description="Helical" evidence="1">
    <location>
        <begin position="466"/>
        <end position="492"/>
    </location>
</feature>
<dbReference type="PRINTS" id="PR00702">
    <property type="entry name" value="ACRIFLAVINRP"/>
</dbReference>
<comment type="caution">
    <text evidence="2">The sequence shown here is derived from an EMBL/GenBank/DDBJ whole genome shotgun (WGS) entry which is preliminary data.</text>
</comment>
<dbReference type="InterPro" id="IPR001036">
    <property type="entry name" value="Acrflvin-R"/>
</dbReference>
<feature type="transmembrane region" description="Helical" evidence="1">
    <location>
        <begin position="910"/>
        <end position="931"/>
    </location>
</feature>
<evidence type="ECO:0000256" key="1">
    <source>
        <dbReference type="SAM" id="Phobius"/>
    </source>
</evidence>
<accession>A0A8J7RTI4</accession>
<dbReference type="Gene3D" id="3.30.70.1320">
    <property type="entry name" value="Multidrug efflux transporter AcrB pore domain like"/>
    <property type="match status" value="1"/>
</dbReference>
<dbReference type="SUPFAM" id="SSF82714">
    <property type="entry name" value="Multidrug efflux transporter AcrB TolC docking domain, DN and DC subdomains"/>
    <property type="match status" value="2"/>
</dbReference>
<dbReference type="Pfam" id="PF00873">
    <property type="entry name" value="ACR_tran"/>
    <property type="match status" value="2"/>
</dbReference>
<feature type="transmembrane region" description="Helical" evidence="1">
    <location>
        <begin position="858"/>
        <end position="877"/>
    </location>
</feature>
<feature type="transmembrane region" description="Helical" evidence="1">
    <location>
        <begin position="434"/>
        <end position="454"/>
    </location>
</feature>
<feature type="transmembrane region" description="Helical" evidence="1">
    <location>
        <begin position="362"/>
        <end position="383"/>
    </location>
</feature>
<dbReference type="EMBL" id="JAFIDN010000005">
    <property type="protein sequence ID" value="MBP3192702.1"/>
    <property type="molecule type" value="Genomic_DNA"/>
</dbReference>
<keyword evidence="1" id="KW-0472">Membrane</keyword>
<keyword evidence="3" id="KW-1185">Reference proteome</keyword>
<feature type="transmembrane region" description="Helical" evidence="1">
    <location>
        <begin position="884"/>
        <end position="904"/>
    </location>
</feature>
<feature type="transmembrane region" description="Helical" evidence="1">
    <location>
        <begin position="389"/>
        <end position="413"/>
    </location>
</feature>
<dbReference type="Gene3D" id="3.30.70.1440">
    <property type="entry name" value="Multidrug efflux transporter AcrB pore domain"/>
    <property type="match status" value="1"/>
</dbReference>
<feature type="transmembrane region" description="Helical" evidence="1">
    <location>
        <begin position="527"/>
        <end position="544"/>
    </location>
</feature>
<dbReference type="Proteomes" id="UP000673975">
    <property type="component" value="Unassembled WGS sequence"/>
</dbReference>
<dbReference type="InterPro" id="IPR027463">
    <property type="entry name" value="AcrB_DN_DC_subdom"/>
</dbReference>
<proteinExistence type="predicted"/>
<reference evidence="2" key="1">
    <citation type="submission" date="2021-02" db="EMBL/GenBank/DDBJ databases">
        <title>Natronogracilivirga saccharolytica gen. nov. sp. nov. a new anaerobic, haloalkiliphilic carbohydrate-fermenting bacterium from soda lake and proposing of Cyclonatronumiaceae fam. nov. in the phylum Balneolaeota.</title>
        <authorList>
            <person name="Zhilina T.N."/>
            <person name="Sorokin D.Y."/>
            <person name="Zavarzina D.G."/>
            <person name="Toshchakov S.V."/>
            <person name="Kublanov I.V."/>
        </authorList>
    </citation>
    <scope>NUCLEOTIDE SEQUENCE</scope>
    <source>
        <strain evidence="2">Z-1702</strain>
    </source>
</reference>
<sequence>MRKITITEKILKRPVTVFMLSLMVVGFGLFSLTNLRVTLMPEFNIPVLAVSVNYSNVAPEDMSRLVVEPIEGAIMGVEGIDELESNVRRGGAFIILRLKPGVHIQSTEMKVREAMDRIRAQLPSEANEPVIFQFDPDSAPIVQFSVESSVLGLDDLRQLSVEFIEPRFERLPGVASAETQGGLERNFFVSLDPYALSRHRVMPSEVLSALRNNNVNQPIGNLTTDRISYSVRAEAIFKSLEEIEQTVIRQNDEGIPVRVSDVANVENTFADISSVEEVNGKNSVTVQVQKQSDANTLDVAQSAVAEMNRMASLLPSSVTMQVLSNEGDFIANSINNLAQSALIALTVVVIILLIFMGGWRIAFVVAMSIPVSLTATFAAMYFAGITLNIISITGLALAIGLLVDNSIVVTESIAYKMVQGHGRFRAALDGTNEVGGALLGSTLTTLAVFIPILGVTGVTGTVTRDLALTISIAITSSFLASIILIPVLASIVMKPGQFDNRNFMFRLIGKVEKNYGKILFWILRRKYVVMLFVVAIIFGSFYFFRTIPGEFFPESDTGEFDVRVDLPAGTQLPATAELLRGYTDELLEMPEIRTVITSIGRQRWSRQSNVGQLNVLLVDQRERSRSTDEVMEEVESRFDDPGVDLEFSIAGSGPGGMRGGRWGEGRGVQLTLYGSDMQVLRDISYRIEDRMLQEPEVMSVSNPRTRPGPEFEFHPDRERIARLDVPTSQIASAFGTQSRGSRAGYFREDGREIPIEVRNDRKTFQNRSDMFSLELLQVDDVRMPITSLGNFELTESMQRLSRRDREVVLDLNIMTRENPEAYRSVIADIISDDIVLPDGYRYDFSGRMRMQDDSAREMGIAFLFALLLTYMVMASLFENFRDPFIIMFTVPLAFFGSLVFLFMTNTALSVPAYIGIVILVGIVVNNGIVLVDFIHQKTARGLDHRGKLTDEESESGASSKAVLNADRVYLVAFLQACKRRMRPILLTAMTTIFSMIPLALEVGVGSETWSPLAKSVIGGLAFATILTLFVVPAIVIGISKNRRELFRKGLAVPMPGGRQD</sequence>
<dbReference type="AlphaFoldDB" id="A0A8J7RTI4"/>
<feature type="transmembrane region" description="Helical" evidence="1">
    <location>
        <begin position="1016"/>
        <end position="1038"/>
    </location>
</feature>
<keyword evidence="1" id="KW-0812">Transmembrane</keyword>
<dbReference type="SUPFAM" id="SSF82693">
    <property type="entry name" value="Multidrug efflux transporter AcrB pore domain, PN1, PN2, PC1 and PC2 subdomains"/>
    <property type="match status" value="3"/>
</dbReference>
<dbReference type="PANTHER" id="PTHR32063">
    <property type="match status" value="1"/>
</dbReference>